<dbReference type="Proteomes" id="UP000525686">
    <property type="component" value="Unassembled WGS sequence"/>
</dbReference>
<sequence>MTLSTRVITMMEEWMAAPLPAGDVAAYAAAYTARLGWSVAPGHGHRPRRGCTCGDRECRTSGAHPRVSWVAGVEQARVRAEFAAAPGAGVVAPTVPFDAVVLPRQFGMAVMVRLDRAGPVPCTVTDSAATLLVQAGTGMVLHNAGGIVEVRSGPDRWVALPPSHGVRWDTPPWHEPGGAALTLPHARALVQPIAEVARYFGKARAEVDR</sequence>
<name>A0A7W3WN36_9ACTN</name>
<protein>
    <recommendedName>
        <fullName evidence="3">DNA primase</fullName>
    </recommendedName>
</protein>
<proteinExistence type="predicted"/>
<dbReference type="EMBL" id="JABJWZ010000202">
    <property type="protein sequence ID" value="MBB1255422.1"/>
    <property type="molecule type" value="Genomic_DNA"/>
</dbReference>
<evidence type="ECO:0008006" key="3">
    <source>
        <dbReference type="Google" id="ProtNLM"/>
    </source>
</evidence>
<dbReference type="AlphaFoldDB" id="A0A7W3WN36"/>
<evidence type="ECO:0000313" key="1">
    <source>
        <dbReference type="EMBL" id="MBB1255422.1"/>
    </source>
</evidence>
<organism evidence="1 2">
    <name type="scientific">Streptomyces alkaliterrae</name>
    <dbReference type="NCBI Taxonomy" id="2213162"/>
    <lineage>
        <taxon>Bacteria</taxon>
        <taxon>Bacillati</taxon>
        <taxon>Actinomycetota</taxon>
        <taxon>Actinomycetes</taxon>
        <taxon>Kitasatosporales</taxon>
        <taxon>Streptomycetaceae</taxon>
        <taxon>Streptomyces</taxon>
    </lineage>
</organism>
<dbReference type="RefSeq" id="WP_181354967.1">
    <property type="nucleotide sequence ID" value="NZ_JABJWZ010000202.1"/>
</dbReference>
<gene>
    <name evidence="1" type="ORF">H3146_18970</name>
</gene>
<reference evidence="2" key="1">
    <citation type="submission" date="2020-05" db="EMBL/GenBank/DDBJ databases">
        <title>Classification of alakaliphilic streptomycetes isolated from an alkaline soil next to Lonar Crater, India and a proposal for the recognition of Streptomyces alkaliterrae sp. nov.</title>
        <authorList>
            <person name="Golinska P."/>
        </authorList>
    </citation>
    <scope>NUCLEOTIDE SEQUENCE [LARGE SCALE GENOMIC DNA]</scope>
    <source>
        <strain evidence="2">OF3</strain>
    </source>
</reference>
<comment type="caution">
    <text evidence="1">The sequence shown here is derived from an EMBL/GenBank/DDBJ whole genome shotgun (WGS) entry which is preliminary data.</text>
</comment>
<accession>A0A7W3WN36</accession>
<evidence type="ECO:0000313" key="2">
    <source>
        <dbReference type="Proteomes" id="UP000525686"/>
    </source>
</evidence>